<evidence type="ECO:0000256" key="7">
    <source>
        <dbReference type="RuleBase" id="RU003346"/>
    </source>
</evidence>
<keyword evidence="3 7" id="KW-0813">Transport</keyword>
<feature type="region of interest" description="Disordered" evidence="8">
    <location>
        <begin position="510"/>
        <end position="533"/>
    </location>
</feature>
<comment type="caution">
    <text evidence="11">The sequence shown here is derived from an EMBL/GenBank/DDBJ whole genome shotgun (WGS) entry which is preliminary data.</text>
</comment>
<proteinExistence type="inferred from homology"/>
<keyword evidence="6 9" id="KW-0472">Membrane</keyword>
<protein>
    <recommendedName>
        <fullName evidence="10">Major facilitator superfamily (MFS) profile domain-containing protein</fullName>
    </recommendedName>
</protein>
<feature type="transmembrane region" description="Helical" evidence="9">
    <location>
        <begin position="96"/>
        <end position="114"/>
    </location>
</feature>
<feature type="transmembrane region" description="Helical" evidence="9">
    <location>
        <begin position="411"/>
        <end position="433"/>
    </location>
</feature>
<feature type="transmembrane region" description="Helical" evidence="9">
    <location>
        <begin position="315"/>
        <end position="336"/>
    </location>
</feature>
<reference evidence="11 12" key="1">
    <citation type="journal article" date="2024" name="IMA Fungus">
        <title>IMA Genome - F19 : A genome assembly and annotation guide to empower mycologists, including annotated draft genome sequences of Ceratocystis pirilliformis, Diaporthe australafricana, Fusarium ophioides, Paecilomyces lecythidis, and Sporothrix stenoceras.</title>
        <authorList>
            <person name="Aylward J."/>
            <person name="Wilson A.M."/>
            <person name="Visagie C.M."/>
            <person name="Spraker J."/>
            <person name="Barnes I."/>
            <person name="Buitendag C."/>
            <person name="Ceriani C."/>
            <person name="Del Mar Angel L."/>
            <person name="du Plessis D."/>
            <person name="Fuchs T."/>
            <person name="Gasser K."/>
            <person name="Kramer D."/>
            <person name="Li W."/>
            <person name="Munsamy K."/>
            <person name="Piso A."/>
            <person name="Price J.L."/>
            <person name="Sonnekus B."/>
            <person name="Thomas C."/>
            <person name="van der Nest A."/>
            <person name="van Dijk A."/>
            <person name="van Heerden A."/>
            <person name="van Vuuren N."/>
            <person name="Yilmaz N."/>
            <person name="Duong T.A."/>
            <person name="van der Merwe N.A."/>
            <person name="Wingfield M.J."/>
            <person name="Wingfield B.D."/>
        </authorList>
    </citation>
    <scope>NUCLEOTIDE SEQUENCE [LARGE SCALE GENOMIC DNA]</scope>
    <source>
        <strain evidence="11 12">CMW 5346</strain>
    </source>
</reference>
<feature type="transmembrane region" description="Helical" evidence="9">
    <location>
        <begin position="445"/>
        <end position="463"/>
    </location>
</feature>
<organism evidence="11 12">
    <name type="scientific">Sporothrix stenoceras</name>
    <dbReference type="NCBI Taxonomy" id="5173"/>
    <lineage>
        <taxon>Eukaryota</taxon>
        <taxon>Fungi</taxon>
        <taxon>Dikarya</taxon>
        <taxon>Ascomycota</taxon>
        <taxon>Pezizomycotina</taxon>
        <taxon>Sordariomycetes</taxon>
        <taxon>Sordariomycetidae</taxon>
        <taxon>Ophiostomatales</taxon>
        <taxon>Ophiostomataceae</taxon>
        <taxon>Sporothrix</taxon>
    </lineage>
</organism>
<evidence type="ECO:0000259" key="10">
    <source>
        <dbReference type="PROSITE" id="PS50850"/>
    </source>
</evidence>
<dbReference type="EMBL" id="JAWCUI010000048">
    <property type="protein sequence ID" value="KAL1891967.1"/>
    <property type="molecule type" value="Genomic_DNA"/>
</dbReference>
<keyword evidence="5 9" id="KW-1133">Transmembrane helix</keyword>
<evidence type="ECO:0000256" key="3">
    <source>
        <dbReference type="ARBA" id="ARBA00022448"/>
    </source>
</evidence>
<dbReference type="InterPro" id="IPR005828">
    <property type="entry name" value="MFS_sugar_transport-like"/>
</dbReference>
<feature type="transmembrane region" description="Helical" evidence="9">
    <location>
        <begin position="12"/>
        <end position="32"/>
    </location>
</feature>
<comment type="subcellular location">
    <subcellularLocation>
        <location evidence="1">Membrane</location>
        <topology evidence="1">Multi-pass membrane protein</topology>
    </subcellularLocation>
</comment>
<evidence type="ECO:0000313" key="12">
    <source>
        <dbReference type="Proteomes" id="UP001583186"/>
    </source>
</evidence>
<feature type="transmembrane region" description="Helical" evidence="9">
    <location>
        <begin position="343"/>
        <end position="363"/>
    </location>
</feature>
<evidence type="ECO:0000256" key="8">
    <source>
        <dbReference type="SAM" id="MobiDB-lite"/>
    </source>
</evidence>
<gene>
    <name evidence="11" type="ORF">Sste5346_007311</name>
</gene>
<feature type="compositionally biased region" description="Basic and acidic residues" evidence="8">
    <location>
        <begin position="520"/>
        <end position="533"/>
    </location>
</feature>
<name>A0ABR3YVP1_9PEZI</name>
<dbReference type="InterPro" id="IPR050360">
    <property type="entry name" value="MFS_Sugar_Transporters"/>
</dbReference>
<keyword evidence="12" id="KW-1185">Reference proteome</keyword>
<evidence type="ECO:0000313" key="11">
    <source>
        <dbReference type="EMBL" id="KAL1891967.1"/>
    </source>
</evidence>
<dbReference type="Gene3D" id="1.20.1250.20">
    <property type="entry name" value="MFS general substrate transporter like domains"/>
    <property type="match status" value="1"/>
</dbReference>
<dbReference type="Pfam" id="PF00083">
    <property type="entry name" value="Sugar_tr"/>
    <property type="match status" value="1"/>
</dbReference>
<keyword evidence="4 9" id="KW-0812">Transmembrane</keyword>
<dbReference type="InterPro" id="IPR003663">
    <property type="entry name" value="Sugar/inositol_transpt"/>
</dbReference>
<evidence type="ECO:0000256" key="9">
    <source>
        <dbReference type="SAM" id="Phobius"/>
    </source>
</evidence>
<dbReference type="SUPFAM" id="SSF103473">
    <property type="entry name" value="MFS general substrate transporter"/>
    <property type="match status" value="1"/>
</dbReference>
<evidence type="ECO:0000256" key="5">
    <source>
        <dbReference type="ARBA" id="ARBA00022989"/>
    </source>
</evidence>
<evidence type="ECO:0000256" key="2">
    <source>
        <dbReference type="ARBA" id="ARBA00010992"/>
    </source>
</evidence>
<evidence type="ECO:0000256" key="1">
    <source>
        <dbReference type="ARBA" id="ARBA00004141"/>
    </source>
</evidence>
<dbReference type="InterPro" id="IPR036259">
    <property type="entry name" value="MFS_trans_sf"/>
</dbReference>
<feature type="transmembrane region" description="Helical" evidence="9">
    <location>
        <begin position="375"/>
        <end position="399"/>
    </location>
</feature>
<dbReference type="Proteomes" id="UP001583186">
    <property type="component" value="Unassembled WGS sequence"/>
</dbReference>
<evidence type="ECO:0000256" key="6">
    <source>
        <dbReference type="ARBA" id="ARBA00023136"/>
    </source>
</evidence>
<feature type="transmembrane region" description="Helical" evidence="9">
    <location>
        <begin position="185"/>
        <end position="207"/>
    </location>
</feature>
<accession>A0ABR3YVP1</accession>
<dbReference type="InterPro" id="IPR020846">
    <property type="entry name" value="MFS_dom"/>
</dbReference>
<dbReference type="PANTHER" id="PTHR48022:SF77">
    <property type="entry name" value="MAJOR FACILITATOR SUPERFAMILY (MFS) PROFILE DOMAIN-CONTAINING PROTEIN"/>
    <property type="match status" value="1"/>
</dbReference>
<feature type="domain" description="Major facilitator superfamily (MFS) profile" evidence="10">
    <location>
        <begin position="19"/>
        <end position="468"/>
    </location>
</feature>
<dbReference type="NCBIfam" id="TIGR00879">
    <property type="entry name" value="SP"/>
    <property type="match status" value="1"/>
</dbReference>
<comment type="similarity">
    <text evidence="2 7">Belongs to the major facilitator superfamily. Sugar transporter (TC 2.A.1.1) family.</text>
</comment>
<sequence length="533" mass="58236">MLSKHLQNFKALNGYLFFCIAVYLQGALLFGIDTGSFGSLQALPSFLRQFGEKNAAGVYALPTKRQSLMNSVPWIGKIAGCFAVEPLVERVGYRNAIIVAAFVQIVALIIEMTAHGWQQFTIGRNFAYLSVGLVENLVPAYCAEISPTAVRGFLAGSITFVNAAGNLWGSGMSRAFVNETGKRGWLIPCGVQLIPPAIILALVFFTVESPRWLLLKGKKQQALRNMERLRKQKDVDSGFVAAEVDAIEEAIRQGYEGNGQKEDSWWTLFSDPTNYGRRAWIVASLFIFQQTNGNQFVNSYGPTFYKSVGYGNASFTYATIGQALTIVGTFGGLILTDYTGRRPLMIVGGFMCGILLSIGAAVGDVAHKNASETRLVIATFLLLSIFTKISASNNAFLIGAEIGGTRMRKKIMAFGTANDVLAAFLVTFVTPYLLANPGPNLGPNIGWIFAAAGYLSGFFGIFFTPELAGRTLEEVDEMFEAKIPAWRFKNFKTTGVGRRLGELEQHNEAALHEQQQATSKHVDARVEEPEVTV</sequence>
<evidence type="ECO:0000256" key="4">
    <source>
        <dbReference type="ARBA" id="ARBA00022692"/>
    </source>
</evidence>
<dbReference type="PANTHER" id="PTHR48022">
    <property type="entry name" value="PLASTIDIC GLUCOSE TRANSPORTER 4"/>
    <property type="match status" value="1"/>
</dbReference>
<dbReference type="PROSITE" id="PS50850">
    <property type="entry name" value="MFS"/>
    <property type="match status" value="1"/>
</dbReference>